<evidence type="ECO:0000256" key="5">
    <source>
        <dbReference type="ARBA" id="ARBA00023136"/>
    </source>
</evidence>
<dbReference type="PANTHER" id="PTHR42643">
    <property type="entry name" value="IONOTROPIC RECEPTOR 20A-RELATED"/>
    <property type="match status" value="1"/>
</dbReference>
<feature type="signal peptide" evidence="9">
    <location>
        <begin position="1"/>
        <end position="18"/>
    </location>
</feature>
<gene>
    <name evidence="10" type="ORF">DMAD_10031</name>
</gene>
<evidence type="ECO:0000313" key="10">
    <source>
        <dbReference type="EMBL" id="BFF91827.1"/>
    </source>
</evidence>
<evidence type="ECO:0000313" key="11">
    <source>
        <dbReference type="Proteomes" id="UP001500889"/>
    </source>
</evidence>
<protein>
    <submittedName>
        <fullName evidence="10">Uncharacterized protein</fullName>
    </submittedName>
</protein>
<keyword evidence="11" id="KW-1185">Reference proteome</keyword>
<evidence type="ECO:0000256" key="7">
    <source>
        <dbReference type="ARBA" id="ARBA00023180"/>
    </source>
</evidence>
<proteinExistence type="predicted"/>
<reference evidence="10 11" key="1">
    <citation type="submission" date="2024-02" db="EMBL/GenBank/DDBJ databases">
        <title>A chromosome-level genome assembly of Drosophila madeirensis, a fruit fly species endemic to Madeira island.</title>
        <authorList>
            <person name="Tomihara K."/>
            <person name="Llopart A."/>
            <person name="Yamamoto D."/>
        </authorList>
    </citation>
    <scope>NUCLEOTIDE SEQUENCE [LARGE SCALE GENOMIC DNA]</scope>
    <source>
        <strain evidence="10 11">RF1</strain>
    </source>
</reference>
<feature type="transmembrane region" description="Helical" evidence="8">
    <location>
        <begin position="303"/>
        <end position="326"/>
    </location>
</feature>
<evidence type="ECO:0000256" key="3">
    <source>
        <dbReference type="ARBA" id="ARBA00022692"/>
    </source>
</evidence>
<dbReference type="InterPro" id="IPR052192">
    <property type="entry name" value="Insect_Ionotropic_Sensory_Rcpt"/>
</dbReference>
<dbReference type="AlphaFoldDB" id="A0AAU9F869"/>
<keyword evidence="6" id="KW-0675">Receptor</keyword>
<feature type="chain" id="PRO_5043403794" evidence="9">
    <location>
        <begin position="19"/>
        <end position="605"/>
    </location>
</feature>
<keyword evidence="2" id="KW-1003">Cell membrane</keyword>
<name>A0AAU9F869_DROMD</name>
<keyword evidence="3 8" id="KW-0812">Transmembrane</keyword>
<evidence type="ECO:0000256" key="8">
    <source>
        <dbReference type="SAM" id="Phobius"/>
    </source>
</evidence>
<keyword evidence="5 8" id="KW-0472">Membrane</keyword>
<dbReference type="Proteomes" id="UP001500889">
    <property type="component" value="Chromosome O"/>
</dbReference>
<evidence type="ECO:0000256" key="1">
    <source>
        <dbReference type="ARBA" id="ARBA00004651"/>
    </source>
</evidence>
<evidence type="ECO:0000256" key="9">
    <source>
        <dbReference type="SAM" id="SignalP"/>
    </source>
</evidence>
<dbReference type="PANTHER" id="PTHR42643:SF41">
    <property type="entry name" value="IONOTROPIC RECEPTOR 20A-RELATED"/>
    <property type="match status" value="1"/>
</dbReference>
<keyword evidence="4 8" id="KW-1133">Transmembrane helix</keyword>
<evidence type="ECO:0000256" key="2">
    <source>
        <dbReference type="ARBA" id="ARBA00022475"/>
    </source>
</evidence>
<evidence type="ECO:0000256" key="4">
    <source>
        <dbReference type="ARBA" id="ARBA00022989"/>
    </source>
</evidence>
<accession>A0AAU9F869</accession>
<keyword evidence="7" id="KW-0325">Glycoprotein</keyword>
<dbReference type="EMBL" id="AP029263">
    <property type="protein sequence ID" value="BFF91827.1"/>
    <property type="molecule type" value="Genomic_DNA"/>
</dbReference>
<evidence type="ECO:0000256" key="6">
    <source>
        <dbReference type="ARBA" id="ARBA00023170"/>
    </source>
</evidence>
<organism evidence="10 11">
    <name type="scientific">Drosophila madeirensis</name>
    <name type="common">Fruit fly</name>
    <dbReference type="NCBI Taxonomy" id="30013"/>
    <lineage>
        <taxon>Eukaryota</taxon>
        <taxon>Metazoa</taxon>
        <taxon>Ecdysozoa</taxon>
        <taxon>Arthropoda</taxon>
        <taxon>Hexapoda</taxon>
        <taxon>Insecta</taxon>
        <taxon>Pterygota</taxon>
        <taxon>Neoptera</taxon>
        <taxon>Endopterygota</taxon>
        <taxon>Diptera</taxon>
        <taxon>Brachycera</taxon>
        <taxon>Muscomorpha</taxon>
        <taxon>Ephydroidea</taxon>
        <taxon>Drosophilidae</taxon>
        <taxon>Drosophila</taxon>
        <taxon>Sophophora</taxon>
    </lineage>
</organism>
<sequence length="605" mass="69609">MLGKVKIVLILLLSQALTQEREQHPHLRLLNKIIQSIHKELYIRTLLMLQHHQDKNCPVQDLNPDDIPILRTNELNNMEIRKNYNQLALSVVCLQDTSHMILLLNALAKSLHHMRYSKIILWMQGKPTEDFLNQISSQAEEHKFLLMLVLGHDQSEEVSIHRLCPFPSPHFERIESTSSFGERMFNNKRLNFQGKKAFVLPKWPLRLTYRNGSLPINWFDDKQIVEFAGTYNLTLVVAEKKDSDGTDPYFDFQLKPRLLSMNEIDEQIESANTFRATSLIVVVPCSRSKSITNVFHKLDPQTWFSYILSVYVTFVVVESLIIVISFRISGHSYRQTSLNPCMNTRAFRAILGLPFPVGPRSSVSLRQLFLAMSIFGMIFSSFFNCKLSSLLTKHPLEPQVENFEQLQESGLTVIADTELRSFIENDGNGEFYRPHLPKLKYMDTLKRAQLIISGNDSLAFAVMEAYWIILDKFQQAIGQKTLCSSKNLTILQNLPLVYIMKKESIYRWPVNRFFRTFAESGILAHWLRISSNTIRSYLNVTIEPILKPAFEPLSIKHLKWLGWVLGCGYGMATLVFLVEIYVGNSKRKVENKVPAPPGDQEMAAV</sequence>
<dbReference type="GO" id="GO:0005886">
    <property type="term" value="C:plasma membrane"/>
    <property type="evidence" value="ECO:0007669"/>
    <property type="project" value="UniProtKB-SubCell"/>
</dbReference>
<keyword evidence="9" id="KW-0732">Signal</keyword>
<comment type="subcellular location">
    <subcellularLocation>
        <location evidence="1">Cell membrane</location>
        <topology evidence="1">Multi-pass membrane protein</topology>
    </subcellularLocation>
</comment>
<feature type="transmembrane region" description="Helical" evidence="8">
    <location>
        <begin position="560"/>
        <end position="582"/>
    </location>
</feature>